<dbReference type="AlphaFoldDB" id="A0A1M6MBY6"/>
<evidence type="ECO:0000313" key="1">
    <source>
        <dbReference type="EMBL" id="SHJ80986.1"/>
    </source>
</evidence>
<protein>
    <submittedName>
        <fullName evidence="1">Uncharacterized protein</fullName>
    </submittedName>
</protein>
<organism evidence="1 2">
    <name type="scientific">Arenibacter nanhaiticus</name>
    <dbReference type="NCBI Taxonomy" id="558155"/>
    <lineage>
        <taxon>Bacteria</taxon>
        <taxon>Pseudomonadati</taxon>
        <taxon>Bacteroidota</taxon>
        <taxon>Flavobacteriia</taxon>
        <taxon>Flavobacteriales</taxon>
        <taxon>Flavobacteriaceae</taxon>
        <taxon>Arenibacter</taxon>
    </lineage>
</organism>
<accession>A0A1M6MBY6</accession>
<dbReference type="STRING" id="558155.SAMN04487911_1404"/>
<gene>
    <name evidence="1" type="ORF">SAMN04487911_1404</name>
</gene>
<reference evidence="1 2" key="1">
    <citation type="submission" date="2016-11" db="EMBL/GenBank/DDBJ databases">
        <authorList>
            <person name="Jaros S."/>
            <person name="Januszkiewicz K."/>
            <person name="Wedrychowicz H."/>
        </authorList>
    </citation>
    <scope>NUCLEOTIDE SEQUENCE [LARGE SCALE GENOMIC DNA]</scope>
    <source>
        <strain evidence="1 2">CGMCC 1.8863</strain>
    </source>
</reference>
<evidence type="ECO:0000313" key="2">
    <source>
        <dbReference type="Proteomes" id="UP000184231"/>
    </source>
</evidence>
<sequence length="59" mass="7019">MYFPTLCISKNKNRGNNISKFLVNPKNSIDIFLLTQSAVSLHQLVLFQFRYYKFPKDNY</sequence>
<dbReference type="Proteomes" id="UP000184231">
    <property type="component" value="Unassembled WGS sequence"/>
</dbReference>
<name>A0A1M6MBY6_9FLAO</name>
<dbReference type="EMBL" id="FQYX01000040">
    <property type="protein sequence ID" value="SHJ80986.1"/>
    <property type="molecule type" value="Genomic_DNA"/>
</dbReference>
<proteinExistence type="predicted"/>
<keyword evidence="2" id="KW-1185">Reference proteome</keyword>